<dbReference type="EMBL" id="CAJOAY010003279">
    <property type="protein sequence ID" value="CAF4013440.1"/>
    <property type="molecule type" value="Genomic_DNA"/>
</dbReference>
<dbReference type="Proteomes" id="UP000663832">
    <property type="component" value="Unassembled WGS sequence"/>
</dbReference>
<keyword evidence="8" id="KW-1185">Reference proteome</keyword>
<dbReference type="Proteomes" id="UP000663877">
    <property type="component" value="Unassembled WGS sequence"/>
</dbReference>
<dbReference type="InterPro" id="IPR003540">
    <property type="entry name" value="ADP-ribosyltransferase"/>
</dbReference>
<dbReference type="EMBL" id="CAJNOG010001279">
    <property type="protein sequence ID" value="CAF1428233.1"/>
    <property type="molecule type" value="Genomic_DNA"/>
</dbReference>
<evidence type="ECO:0000313" key="8">
    <source>
        <dbReference type="Proteomes" id="UP000663832"/>
    </source>
</evidence>
<evidence type="ECO:0000313" key="7">
    <source>
        <dbReference type="EMBL" id="CAF4232565.1"/>
    </source>
</evidence>
<sequence>MSKLDTLGPFSWLLQCFLNKDVDYTQLVVYRGVTVTDEMIKDYQQVVGLALFWSAFTSTSKDRETAEAFGNTLFIIRIDDLGNKSNTSSLSIYPDEQEVLLDARYQFLVEKIERDSISGKYLSYMGCD</sequence>
<dbReference type="EMBL" id="CAJNOM010001825">
    <property type="protein sequence ID" value="CAF1620044.1"/>
    <property type="molecule type" value="Genomic_DNA"/>
</dbReference>
<dbReference type="Proteomes" id="UP000663845">
    <property type="component" value="Unassembled WGS sequence"/>
</dbReference>
<gene>
    <name evidence="2" type="ORF">BJG266_LOCUS38652</name>
    <name evidence="3" type="ORF">JYZ213_LOCUS39411</name>
    <name evidence="6" type="ORF">OKA104_LOCUS30514</name>
    <name evidence="7" type="ORF">OXD698_LOCUS42480</name>
    <name evidence="5" type="ORF">QVE165_LOCUS55515</name>
    <name evidence="4" type="ORF">VCS650_LOCUS38634</name>
</gene>
<dbReference type="Proteomes" id="UP000663881">
    <property type="component" value="Unassembled WGS sequence"/>
</dbReference>
<evidence type="ECO:0000313" key="5">
    <source>
        <dbReference type="EMBL" id="CAF1620044.1"/>
    </source>
</evidence>
<dbReference type="PROSITE" id="PS51996">
    <property type="entry name" value="TR_MART"/>
    <property type="match status" value="1"/>
</dbReference>
<evidence type="ECO:0000259" key="1">
    <source>
        <dbReference type="Pfam" id="PF03496"/>
    </source>
</evidence>
<name>A0A819PHA2_9BILA</name>
<comment type="caution">
    <text evidence="6">The sequence shown here is derived from an EMBL/GenBank/DDBJ whole genome shotgun (WGS) entry which is preliminary data.</text>
</comment>
<evidence type="ECO:0000313" key="2">
    <source>
        <dbReference type="EMBL" id="CAF1418730.1"/>
    </source>
</evidence>
<dbReference type="EMBL" id="CAJOAZ010011158">
    <property type="protein sequence ID" value="CAF4232565.1"/>
    <property type="molecule type" value="Genomic_DNA"/>
</dbReference>
<dbReference type="AlphaFoldDB" id="A0A819PHA2"/>
<feature type="domain" description="ADP ribosyltransferase" evidence="1">
    <location>
        <begin position="37"/>
        <end position="118"/>
    </location>
</feature>
<protein>
    <recommendedName>
        <fullName evidence="1">ADP ribosyltransferase domain-containing protein</fullName>
    </recommendedName>
</protein>
<reference evidence="6" key="1">
    <citation type="submission" date="2021-02" db="EMBL/GenBank/DDBJ databases">
        <authorList>
            <person name="Nowell W R."/>
        </authorList>
    </citation>
    <scope>NUCLEOTIDE SEQUENCE</scope>
</reference>
<organism evidence="6 9">
    <name type="scientific">Adineta steineri</name>
    <dbReference type="NCBI Taxonomy" id="433720"/>
    <lineage>
        <taxon>Eukaryota</taxon>
        <taxon>Metazoa</taxon>
        <taxon>Spiralia</taxon>
        <taxon>Gnathifera</taxon>
        <taxon>Rotifera</taxon>
        <taxon>Eurotatoria</taxon>
        <taxon>Bdelloidea</taxon>
        <taxon>Adinetida</taxon>
        <taxon>Adinetidae</taxon>
        <taxon>Adineta</taxon>
    </lineage>
</organism>
<dbReference type="GO" id="GO:0005576">
    <property type="term" value="C:extracellular region"/>
    <property type="evidence" value="ECO:0007669"/>
    <property type="project" value="InterPro"/>
</dbReference>
<dbReference type="EMBL" id="CAJNON010001174">
    <property type="protein sequence ID" value="CAF1436702.1"/>
    <property type="molecule type" value="Genomic_DNA"/>
</dbReference>
<dbReference type="Proteomes" id="UP000663891">
    <property type="component" value="Unassembled WGS sequence"/>
</dbReference>
<dbReference type="EMBL" id="CAJNOI010001503">
    <property type="protein sequence ID" value="CAF1418730.1"/>
    <property type="molecule type" value="Genomic_DNA"/>
</dbReference>
<accession>A0A819PHA2</accession>
<evidence type="ECO:0000313" key="9">
    <source>
        <dbReference type="Proteomes" id="UP000663881"/>
    </source>
</evidence>
<dbReference type="OrthoDB" id="423533at2759"/>
<dbReference type="Proteomes" id="UP000663844">
    <property type="component" value="Unassembled WGS sequence"/>
</dbReference>
<dbReference type="Gene3D" id="3.90.176.10">
    <property type="entry name" value="Toxin ADP-ribosyltransferase, Chain A, domain 1"/>
    <property type="match status" value="1"/>
</dbReference>
<proteinExistence type="predicted"/>
<evidence type="ECO:0000313" key="3">
    <source>
        <dbReference type="EMBL" id="CAF1428233.1"/>
    </source>
</evidence>
<dbReference type="Pfam" id="PF03496">
    <property type="entry name" value="ADPrib_exo_Tox"/>
    <property type="match status" value="1"/>
</dbReference>
<evidence type="ECO:0000313" key="6">
    <source>
        <dbReference type="EMBL" id="CAF4013440.1"/>
    </source>
</evidence>
<dbReference type="SUPFAM" id="SSF56399">
    <property type="entry name" value="ADP-ribosylation"/>
    <property type="match status" value="1"/>
</dbReference>
<evidence type="ECO:0000313" key="4">
    <source>
        <dbReference type="EMBL" id="CAF1436702.1"/>
    </source>
</evidence>